<dbReference type="Proteomes" id="UP000266677">
    <property type="component" value="Unassembled WGS sequence"/>
</dbReference>
<dbReference type="OrthoDB" id="4639022at2"/>
<dbReference type="EMBL" id="QZFU01000024">
    <property type="protein sequence ID" value="RJO72966.1"/>
    <property type="molecule type" value="Genomic_DNA"/>
</dbReference>
<organism evidence="2 3">
    <name type="scientific">Nocardia panacis</name>
    <dbReference type="NCBI Taxonomy" id="2340916"/>
    <lineage>
        <taxon>Bacteria</taxon>
        <taxon>Bacillati</taxon>
        <taxon>Actinomycetota</taxon>
        <taxon>Actinomycetes</taxon>
        <taxon>Mycobacteriales</taxon>
        <taxon>Nocardiaceae</taxon>
        <taxon>Nocardia</taxon>
    </lineage>
</organism>
<dbReference type="Pfam" id="PF23787">
    <property type="entry name" value="DUF7172"/>
    <property type="match status" value="1"/>
</dbReference>
<feature type="domain" description="DUF7172" evidence="1">
    <location>
        <begin position="1"/>
        <end position="193"/>
    </location>
</feature>
<gene>
    <name evidence="2" type="ORF">D5S18_22070</name>
</gene>
<dbReference type="AlphaFoldDB" id="A0A3A4KJ59"/>
<proteinExistence type="predicted"/>
<dbReference type="RefSeq" id="WP_120042986.1">
    <property type="nucleotide sequence ID" value="NZ_QZFU01000024.1"/>
</dbReference>
<reference evidence="2 3" key="1">
    <citation type="submission" date="2018-09" db="EMBL/GenBank/DDBJ databases">
        <title>YIM PH21274 draft genome.</title>
        <authorList>
            <person name="Miao C."/>
        </authorList>
    </citation>
    <scope>NUCLEOTIDE SEQUENCE [LARGE SCALE GENOMIC DNA]</scope>
    <source>
        <strain evidence="2 3">YIM PH 21724</strain>
    </source>
</reference>
<evidence type="ECO:0000313" key="3">
    <source>
        <dbReference type="Proteomes" id="UP000266677"/>
    </source>
</evidence>
<evidence type="ECO:0000313" key="2">
    <source>
        <dbReference type="EMBL" id="RJO72966.1"/>
    </source>
</evidence>
<protein>
    <recommendedName>
        <fullName evidence="1">DUF7172 domain-containing protein</fullName>
    </recommendedName>
</protein>
<evidence type="ECO:0000259" key="1">
    <source>
        <dbReference type="Pfam" id="PF23787"/>
    </source>
</evidence>
<sequence>MSITICTASWMQSSPTGTGFADAWRPRVVAERFVTSTKDGDVQQAPDPVPFIDAELTWTNTGKTRQRARLGTQRAPRQIVAANPNMYVLNDGISWDVGLSPNAPAPYAGDDGIACRLQITPFAVNQIYYGRLFRGWPDSLRYDEIGTVLPGQSVHIRYRALYSTPGQWRAPNQALQTVRAYWVRLRLWAEPEATP</sequence>
<dbReference type="InterPro" id="IPR055596">
    <property type="entry name" value="DUF7172"/>
</dbReference>
<keyword evidence="3" id="KW-1185">Reference proteome</keyword>
<accession>A0A3A4KJ59</accession>
<name>A0A3A4KJ59_9NOCA</name>
<comment type="caution">
    <text evidence="2">The sequence shown here is derived from an EMBL/GenBank/DDBJ whole genome shotgun (WGS) entry which is preliminary data.</text>
</comment>